<accession>A0AAV4V0T9</accession>
<dbReference type="AlphaFoldDB" id="A0AAV4V0T9"/>
<dbReference type="Proteomes" id="UP001054945">
    <property type="component" value="Unassembled WGS sequence"/>
</dbReference>
<organism evidence="1 2">
    <name type="scientific">Caerostris extrusa</name>
    <name type="common">Bark spider</name>
    <name type="synonym">Caerostris bankana</name>
    <dbReference type="NCBI Taxonomy" id="172846"/>
    <lineage>
        <taxon>Eukaryota</taxon>
        <taxon>Metazoa</taxon>
        <taxon>Ecdysozoa</taxon>
        <taxon>Arthropoda</taxon>
        <taxon>Chelicerata</taxon>
        <taxon>Arachnida</taxon>
        <taxon>Araneae</taxon>
        <taxon>Araneomorphae</taxon>
        <taxon>Entelegynae</taxon>
        <taxon>Araneoidea</taxon>
        <taxon>Araneidae</taxon>
        <taxon>Caerostris</taxon>
    </lineage>
</organism>
<comment type="caution">
    <text evidence="1">The sequence shown here is derived from an EMBL/GenBank/DDBJ whole genome shotgun (WGS) entry which is preliminary data.</text>
</comment>
<gene>
    <name evidence="1" type="ORF">CEXT_173671</name>
</gene>
<name>A0AAV4V0T9_CAEEX</name>
<keyword evidence="2" id="KW-1185">Reference proteome</keyword>
<sequence length="117" mass="12872">MSIQVSTLNSKKKKQHKFEPTAKLSIIMKKNTTFSKLTPLGDNKTQRTCISDCAASLAKQQKTRSPSPVHSKEFSLFAIAHKSSSTTSGWNAVYYAPCFKVNAAPARMPLHNGNRSS</sequence>
<dbReference type="EMBL" id="BPLR01013777">
    <property type="protein sequence ID" value="GIY63717.1"/>
    <property type="molecule type" value="Genomic_DNA"/>
</dbReference>
<reference evidence="1 2" key="1">
    <citation type="submission" date="2021-06" db="EMBL/GenBank/DDBJ databases">
        <title>Caerostris extrusa draft genome.</title>
        <authorList>
            <person name="Kono N."/>
            <person name="Arakawa K."/>
        </authorList>
    </citation>
    <scope>NUCLEOTIDE SEQUENCE [LARGE SCALE GENOMIC DNA]</scope>
</reference>
<protein>
    <submittedName>
        <fullName evidence="1">Uncharacterized protein</fullName>
    </submittedName>
</protein>
<evidence type="ECO:0000313" key="2">
    <source>
        <dbReference type="Proteomes" id="UP001054945"/>
    </source>
</evidence>
<evidence type="ECO:0000313" key="1">
    <source>
        <dbReference type="EMBL" id="GIY63717.1"/>
    </source>
</evidence>
<proteinExistence type="predicted"/>